<dbReference type="EMBL" id="JAMSHT010000001">
    <property type="protein sequence ID" value="MCM8558465.1"/>
    <property type="molecule type" value="Genomic_DNA"/>
</dbReference>
<sequence length="232" mass="25297">MKAGLPSIATVSSLALLLGGCALMRDIGIIDEPPPPEEPVVVMVQQPEPDPDAEWQSFAAPADLDRLERLDEAWAEGLAATQAAGFDRAVEEEGVLLEADAGLERSDPTPGSYRCRLVKLGAAENGDPAFIAYQPFFCYVQIEGDIFTIVKQTGSQRPAGRLWEATGDRYIFLGSLALGNEREPLAYGDDPSRDMAGVWERVGPFRWRLVIPYPRNGGILDVFELLPTDPQP</sequence>
<dbReference type="Pfam" id="PF16233">
    <property type="entry name" value="DUF4893"/>
    <property type="match status" value="1"/>
</dbReference>
<organism evidence="1 2">
    <name type="scientific">Sphingomicrobium sediminis</name>
    <dbReference type="NCBI Taxonomy" id="2950949"/>
    <lineage>
        <taxon>Bacteria</taxon>
        <taxon>Pseudomonadati</taxon>
        <taxon>Pseudomonadota</taxon>
        <taxon>Alphaproteobacteria</taxon>
        <taxon>Sphingomonadales</taxon>
        <taxon>Sphingomonadaceae</taxon>
        <taxon>Sphingomicrobium</taxon>
    </lineage>
</organism>
<protein>
    <submittedName>
        <fullName evidence="1">DUF4893 domain-containing protein</fullName>
    </submittedName>
</protein>
<comment type="caution">
    <text evidence="1">The sequence shown here is derived from an EMBL/GenBank/DDBJ whole genome shotgun (WGS) entry which is preliminary data.</text>
</comment>
<dbReference type="PROSITE" id="PS51257">
    <property type="entry name" value="PROKAR_LIPOPROTEIN"/>
    <property type="match status" value="1"/>
</dbReference>
<accession>A0A9X2EI36</accession>
<dbReference type="RefSeq" id="WP_252115372.1">
    <property type="nucleotide sequence ID" value="NZ_JAMSHT010000001.1"/>
</dbReference>
<name>A0A9X2EI36_9SPHN</name>
<proteinExistence type="predicted"/>
<dbReference type="AlphaFoldDB" id="A0A9X2EI36"/>
<reference evidence="1" key="1">
    <citation type="submission" date="2022-06" db="EMBL/GenBank/DDBJ databases">
        <title>Sphingomicrobium sedimins sp. nov., a marine bacterium isolated from tidal flat.</title>
        <authorList>
            <person name="Kim C.-H."/>
            <person name="Yoo Y."/>
            <person name="Kim J.-J."/>
        </authorList>
    </citation>
    <scope>NUCLEOTIDE SEQUENCE</scope>
    <source>
        <strain evidence="1">GRR-S6-50</strain>
    </source>
</reference>
<evidence type="ECO:0000313" key="2">
    <source>
        <dbReference type="Proteomes" id="UP001155128"/>
    </source>
</evidence>
<gene>
    <name evidence="1" type="ORF">NDO55_11610</name>
</gene>
<keyword evidence="2" id="KW-1185">Reference proteome</keyword>
<dbReference type="Proteomes" id="UP001155128">
    <property type="component" value="Unassembled WGS sequence"/>
</dbReference>
<dbReference type="InterPro" id="IPR032609">
    <property type="entry name" value="DUF4893"/>
</dbReference>
<evidence type="ECO:0000313" key="1">
    <source>
        <dbReference type="EMBL" id="MCM8558465.1"/>
    </source>
</evidence>